<dbReference type="AlphaFoldDB" id="A0A385YZW9"/>
<evidence type="ECO:0000256" key="1">
    <source>
        <dbReference type="SAM" id="SignalP"/>
    </source>
</evidence>
<sequence length="223" mass="24322">MSPQWLKIYTLPFAISMAVAGLYTGPASAGVCELADANRDTGWSITFDDAQVSNCVFTGNPGEGRNKGTLSLTLKIVDRTPISVQFVEEVAAAVDSFGLRITWDLTLDNQFQLLRGIRGRALDPSEELDEDQNEFVADEHPGFAHFHQDGTFNPGPFAGAADCDCESRHDFKVRAEQGTFAAGTSGTVTGIGVHQIEEQAQQRNFTVRIEPLREKVPEAEEAM</sequence>
<feature type="chain" id="PRO_5017203364" evidence="1">
    <location>
        <begin position="30"/>
        <end position="223"/>
    </location>
</feature>
<accession>A0A385YZW9</accession>
<keyword evidence="3" id="KW-1185">Reference proteome</keyword>
<organism evidence="2 3">
    <name type="scientific">Pseudomonas cavernae</name>
    <dbReference type="NCBI Taxonomy" id="2320867"/>
    <lineage>
        <taxon>Bacteria</taxon>
        <taxon>Pseudomonadati</taxon>
        <taxon>Pseudomonadota</taxon>
        <taxon>Gammaproteobacteria</taxon>
        <taxon>Pseudomonadales</taxon>
        <taxon>Pseudomonadaceae</taxon>
        <taxon>Pseudomonas</taxon>
    </lineage>
</organism>
<dbReference type="Proteomes" id="UP000265560">
    <property type="component" value="Chromosome"/>
</dbReference>
<evidence type="ECO:0000313" key="3">
    <source>
        <dbReference type="Proteomes" id="UP000265560"/>
    </source>
</evidence>
<evidence type="ECO:0000313" key="2">
    <source>
        <dbReference type="EMBL" id="AYC32455.1"/>
    </source>
</evidence>
<gene>
    <name evidence="2" type="ORF">D3880_08725</name>
</gene>
<dbReference type="OrthoDB" id="6832135at2"/>
<dbReference type="EMBL" id="CP032419">
    <property type="protein sequence ID" value="AYC32455.1"/>
    <property type="molecule type" value="Genomic_DNA"/>
</dbReference>
<name>A0A385YZW9_9PSED</name>
<dbReference type="RefSeq" id="WP_119893076.1">
    <property type="nucleotide sequence ID" value="NZ_CP032419.1"/>
</dbReference>
<dbReference type="KEGG" id="pcav:D3880_08725"/>
<feature type="signal peptide" evidence="1">
    <location>
        <begin position="1"/>
        <end position="29"/>
    </location>
</feature>
<reference evidence="3" key="1">
    <citation type="submission" date="2018-09" db="EMBL/GenBank/DDBJ databases">
        <authorList>
            <person name="Zhu H."/>
        </authorList>
    </citation>
    <scope>NUCLEOTIDE SEQUENCE [LARGE SCALE GENOMIC DNA]</scope>
    <source>
        <strain evidence="3">K2W31S-8</strain>
    </source>
</reference>
<protein>
    <submittedName>
        <fullName evidence="2">Uncharacterized protein</fullName>
    </submittedName>
</protein>
<proteinExistence type="predicted"/>
<keyword evidence="1" id="KW-0732">Signal</keyword>